<dbReference type="KEGG" id="hcv:FTV88_2339"/>
<dbReference type="InterPro" id="IPR011853">
    <property type="entry name" value="TRAP_DctM-Dct_fused"/>
</dbReference>
<proteinExistence type="predicted"/>
<keyword evidence="1" id="KW-1133">Transmembrane helix</keyword>
<dbReference type="EMBL" id="CP045875">
    <property type="protein sequence ID" value="QGG48437.1"/>
    <property type="molecule type" value="Genomic_DNA"/>
</dbReference>
<organism evidence="3 4">
    <name type="scientific">Heliorestis convoluta</name>
    <dbReference type="NCBI Taxonomy" id="356322"/>
    <lineage>
        <taxon>Bacteria</taxon>
        <taxon>Bacillati</taxon>
        <taxon>Bacillota</taxon>
        <taxon>Clostridia</taxon>
        <taxon>Eubacteriales</taxon>
        <taxon>Heliobacteriaceae</taxon>
        <taxon>Heliorestis</taxon>
    </lineage>
</organism>
<evidence type="ECO:0000256" key="1">
    <source>
        <dbReference type="SAM" id="Phobius"/>
    </source>
</evidence>
<keyword evidence="1" id="KW-0472">Membrane</keyword>
<dbReference type="Proteomes" id="UP000366051">
    <property type="component" value="Chromosome"/>
</dbReference>
<dbReference type="AlphaFoldDB" id="A0A5Q2N0P0"/>
<feature type="transmembrane region" description="Helical" evidence="1">
    <location>
        <begin position="654"/>
        <end position="681"/>
    </location>
</feature>
<feature type="transmembrane region" description="Helical" evidence="1">
    <location>
        <begin position="167"/>
        <end position="183"/>
    </location>
</feature>
<feature type="transmembrane region" description="Helical" evidence="1">
    <location>
        <begin position="620"/>
        <end position="642"/>
    </location>
</feature>
<feature type="transmembrane region" description="Helical" evidence="1">
    <location>
        <begin position="243"/>
        <end position="264"/>
    </location>
</feature>
<feature type="transmembrane region" description="Helical" evidence="1">
    <location>
        <begin position="136"/>
        <end position="155"/>
    </location>
</feature>
<evidence type="ECO:0000259" key="2">
    <source>
        <dbReference type="Pfam" id="PF06808"/>
    </source>
</evidence>
<dbReference type="NCBIfam" id="TIGR02123">
    <property type="entry name" value="TRAP_fused"/>
    <property type="match status" value="1"/>
</dbReference>
<feature type="transmembrane region" description="Helical" evidence="1">
    <location>
        <begin position="74"/>
        <end position="96"/>
    </location>
</feature>
<protein>
    <submittedName>
        <fullName evidence="3">TRAP transporter, 4TM/12TM fusion family protein</fullName>
    </submittedName>
</protein>
<feature type="domain" description="TRAP C4-dicarboxylate transport system permease DctM subunit" evidence="2">
    <location>
        <begin position="176"/>
        <end position="604"/>
    </location>
</feature>
<dbReference type="PANTHER" id="PTHR43849:SF2">
    <property type="entry name" value="BLL3936 PROTEIN"/>
    <property type="match status" value="1"/>
</dbReference>
<accession>A0A5Q2N0P0</accession>
<evidence type="ECO:0000313" key="4">
    <source>
        <dbReference type="Proteomes" id="UP000366051"/>
    </source>
</evidence>
<feature type="transmembrane region" description="Helical" evidence="1">
    <location>
        <begin position="190"/>
        <end position="208"/>
    </location>
</feature>
<feature type="transmembrane region" description="Helical" evidence="1">
    <location>
        <begin position="580"/>
        <end position="600"/>
    </location>
</feature>
<feature type="transmembrane region" description="Helical" evidence="1">
    <location>
        <begin position="356"/>
        <end position="376"/>
    </location>
</feature>
<dbReference type="Pfam" id="PF06808">
    <property type="entry name" value="DctM"/>
    <property type="match status" value="1"/>
</dbReference>
<gene>
    <name evidence="3" type="ORF">FTV88_2339</name>
</gene>
<evidence type="ECO:0000313" key="3">
    <source>
        <dbReference type="EMBL" id="QGG48437.1"/>
    </source>
</evidence>
<feature type="transmembrane region" description="Helical" evidence="1">
    <location>
        <begin position="461"/>
        <end position="483"/>
    </location>
</feature>
<keyword evidence="4" id="KW-1185">Reference proteome</keyword>
<reference evidence="4" key="1">
    <citation type="submission" date="2019-11" db="EMBL/GenBank/DDBJ databases">
        <title>Genome sequence of Heliorestis convoluta strain HH, an alkaliphilic and minimalistic phototrophic bacterium from a soda lake in Egypt.</title>
        <authorList>
            <person name="Dewey E.D."/>
            <person name="Stokes L.M."/>
            <person name="Burchell B.M."/>
            <person name="Shaffer K.N."/>
            <person name="Huntington A.M."/>
            <person name="Baker J.M."/>
            <person name="Nadendla S."/>
            <person name="Giglio M.G."/>
            <person name="Touchman J.W."/>
            <person name="Blankenship R.E."/>
            <person name="Madigan M.T."/>
            <person name="Sattley W.M."/>
        </authorList>
    </citation>
    <scope>NUCLEOTIDE SEQUENCE [LARGE SCALE GENOMIC DNA]</scope>
    <source>
        <strain evidence="4">HH</strain>
    </source>
</reference>
<feature type="transmembrane region" description="Helical" evidence="1">
    <location>
        <begin position="546"/>
        <end position="568"/>
    </location>
</feature>
<dbReference type="OrthoDB" id="9759894at2"/>
<feature type="transmembrane region" description="Helical" evidence="1">
    <location>
        <begin position="490"/>
        <end position="515"/>
    </location>
</feature>
<dbReference type="PANTHER" id="PTHR43849">
    <property type="entry name" value="BLL3936 PROTEIN"/>
    <property type="match status" value="1"/>
</dbReference>
<sequence>MGHLQNFNLFYTTSLVRYGAKKGVPQLTEENKDIKSLDKDALKKNDSAEQKKGKINFDVDDEIELKAQRKPEGWLGKAIALMAALTALFHIGSLVFYPLDPWVFRTIHVMTLSVLGFLLLPGWTKACKTNPHWSDWLLAAASIVVALYIILNYKVLMFRMGVMPTQMDFYVALAGTILVLEIARRASGWALPILSMVFIAYAFLGPYLPGIFEHRGYSPERFFTYIYGLDGIFSVPINISSKYIILFIIFSSFLTVSGVGKYFVQWAFSVSGHLRGGPAKVAILASALMGTMNGTSAGNAVATGSLTIPLMKRVGYNPRFAAATEAVASTGGQIMPPIMGAGVFIMAEMTGIPYQTLMIAGIIPAILYFASTYFMVDKEASKLGLYGVPRDQLPPLGEVMRRAYMFFPVLILFGMLMMGQSVIKSGFYAILAALVISWLNKDSRMGFAKTLRALEMGAKGAIQLMAVCAAAGIIMGVIALTGIGLKFSSLLLGIAGTSEFLALVFAMLIAIVLGMGMPTTAAYAVAASVVAPGLIQMGIQPLLAHFFVFYFACVSAITPPVALASYAASAISGSDPMKTGYTSFRLGIAAYIVPFMFFYAPEILMNSNLMEIYGYTYVDVAIRAATALIGIFALSSAVQGWYFGSANPWQRALLFAAALLLVTHHTWLDLLGFVILAALWAMNRQKVDKKPETVSSSA</sequence>
<feature type="transmembrane region" description="Helical" evidence="1">
    <location>
        <begin position="425"/>
        <end position="441"/>
    </location>
</feature>
<feature type="transmembrane region" description="Helical" evidence="1">
    <location>
        <begin position="102"/>
        <end position="124"/>
    </location>
</feature>
<name>A0A5Q2N0P0_9FIRM</name>
<dbReference type="InterPro" id="IPR010656">
    <property type="entry name" value="DctM"/>
</dbReference>
<keyword evidence="1" id="KW-0812">Transmembrane</keyword>